<sequence length="223" mass="25880">MQARIVSKAILSHDPKERSDFMAMIMFGEMNTPVFWRPGDVCWTVVDGQDSLSYDNTYFKGNFYVLSPVNELYVVDFDPKPKLRVVGPEIRVKGCVSEEYLIDFNGNLLLMERFCGFEETNLFTNGFNVIEPNLEENILYEWYDIDGYALFVGKNSSIYVNVSHFPTCKRNGIYFTHITDESRYACHDFGIYDMTDKKISKFYSLEVFPAPVVLPVWLTPNPW</sequence>
<gene>
    <name evidence="2" type="ORF">LUZ61_004765</name>
</gene>
<evidence type="ECO:0000313" key="2">
    <source>
        <dbReference type="EMBL" id="KAJ3701060.1"/>
    </source>
</evidence>
<keyword evidence="3" id="KW-1185">Reference proteome</keyword>
<protein>
    <recommendedName>
        <fullName evidence="1">KIB1-4 beta-propeller domain-containing protein</fullName>
    </recommendedName>
</protein>
<name>A0AAD5ZNB4_9POAL</name>
<dbReference type="PANTHER" id="PTHR44259">
    <property type="entry name" value="OS07G0183000 PROTEIN-RELATED"/>
    <property type="match status" value="1"/>
</dbReference>
<organism evidence="2 3">
    <name type="scientific">Rhynchospora tenuis</name>
    <dbReference type="NCBI Taxonomy" id="198213"/>
    <lineage>
        <taxon>Eukaryota</taxon>
        <taxon>Viridiplantae</taxon>
        <taxon>Streptophyta</taxon>
        <taxon>Embryophyta</taxon>
        <taxon>Tracheophyta</taxon>
        <taxon>Spermatophyta</taxon>
        <taxon>Magnoliopsida</taxon>
        <taxon>Liliopsida</taxon>
        <taxon>Poales</taxon>
        <taxon>Cyperaceae</taxon>
        <taxon>Cyperoideae</taxon>
        <taxon>Rhynchosporeae</taxon>
        <taxon>Rhynchospora</taxon>
    </lineage>
</organism>
<feature type="domain" description="KIB1-4 beta-propeller" evidence="1">
    <location>
        <begin position="4"/>
        <end position="193"/>
    </location>
</feature>
<proteinExistence type="predicted"/>
<reference evidence="2 3" key="1">
    <citation type="journal article" date="2022" name="Cell">
        <title>Repeat-based holocentromeres influence genome architecture and karyotype evolution.</title>
        <authorList>
            <person name="Hofstatter P.G."/>
            <person name="Thangavel G."/>
            <person name="Lux T."/>
            <person name="Neumann P."/>
            <person name="Vondrak T."/>
            <person name="Novak P."/>
            <person name="Zhang M."/>
            <person name="Costa L."/>
            <person name="Castellani M."/>
            <person name="Scott A."/>
            <person name="Toegelov H."/>
            <person name="Fuchs J."/>
            <person name="Mata-Sucre Y."/>
            <person name="Dias Y."/>
            <person name="Vanzela A.L.L."/>
            <person name="Huettel B."/>
            <person name="Almeida C.C.S."/>
            <person name="Simkova H."/>
            <person name="Souza G."/>
            <person name="Pedrosa-Harand A."/>
            <person name="Macas J."/>
            <person name="Mayer K.F.X."/>
            <person name="Houben A."/>
            <person name="Marques A."/>
        </authorList>
    </citation>
    <scope>NUCLEOTIDE SEQUENCE [LARGE SCALE GENOMIC DNA]</scope>
    <source>
        <strain evidence="2">RhyTen1mFocal</strain>
    </source>
</reference>
<dbReference type="Proteomes" id="UP001210211">
    <property type="component" value="Unassembled WGS sequence"/>
</dbReference>
<dbReference type="Pfam" id="PF03478">
    <property type="entry name" value="Beta-prop_KIB1-4"/>
    <property type="match status" value="1"/>
</dbReference>
<evidence type="ECO:0000259" key="1">
    <source>
        <dbReference type="Pfam" id="PF03478"/>
    </source>
</evidence>
<accession>A0AAD5ZNB4</accession>
<evidence type="ECO:0000313" key="3">
    <source>
        <dbReference type="Proteomes" id="UP001210211"/>
    </source>
</evidence>
<dbReference type="PANTHER" id="PTHR44259:SF113">
    <property type="entry name" value="OS06G0659700 PROTEIN"/>
    <property type="match status" value="1"/>
</dbReference>
<comment type="caution">
    <text evidence="2">The sequence shown here is derived from an EMBL/GenBank/DDBJ whole genome shotgun (WGS) entry which is preliminary data.</text>
</comment>
<dbReference type="AlphaFoldDB" id="A0AAD5ZNB4"/>
<dbReference type="InterPro" id="IPR005174">
    <property type="entry name" value="KIB1-4_b-propeller"/>
</dbReference>
<dbReference type="EMBL" id="JAMRDG010000001">
    <property type="protein sequence ID" value="KAJ3701060.1"/>
    <property type="molecule type" value="Genomic_DNA"/>
</dbReference>
<dbReference type="InterPro" id="IPR050942">
    <property type="entry name" value="F-box_BR-signaling"/>
</dbReference>